<proteinExistence type="predicted"/>
<dbReference type="OrthoDB" id="965621at2"/>
<dbReference type="EMBL" id="FTMS01000008">
    <property type="protein sequence ID" value="SIQ40530.1"/>
    <property type="molecule type" value="Genomic_DNA"/>
</dbReference>
<feature type="transmembrane region" description="Helical" evidence="1">
    <location>
        <begin position="77"/>
        <end position="97"/>
    </location>
</feature>
<evidence type="ECO:0000313" key="3">
    <source>
        <dbReference type="Proteomes" id="UP000186400"/>
    </source>
</evidence>
<sequence>MEQSMDLSLEQLEAIGRYVRSNLPVWMGEVYTQRDVQLNERMVRLEEELKGQRELMQQGFALMDKRFEDMYRFSNRWFMVISLMLALATLGGGYLGYLGLG</sequence>
<accession>A0A1N6SHK3</accession>
<evidence type="ECO:0000313" key="2">
    <source>
        <dbReference type="EMBL" id="SIQ40530.1"/>
    </source>
</evidence>
<evidence type="ECO:0000256" key="1">
    <source>
        <dbReference type="SAM" id="Phobius"/>
    </source>
</evidence>
<name>A0A1N6SHK3_9SPIO</name>
<organism evidence="2 3">
    <name type="scientific">Alkalispirochaeta americana</name>
    <dbReference type="NCBI Taxonomy" id="159291"/>
    <lineage>
        <taxon>Bacteria</taxon>
        <taxon>Pseudomonadati</taxon>
        <taxon>Spirochaetota</taxon>
        <taxon>Spirochaetia</taxon>
        <taxon>Spirochaetales</taxon>
        <taxon>Spirochaetaceae</taxon>
        <taxon>Alkalispirochaeta</taxon>
    </lineage>
</organism>
<keyword evidence="3" id="KW-1185">Reference proteome</keyword>
<reference evidence="2 3" key="1">
    <citation type="submission" date="2017-01" db="EMBL/GenBank/DDBJ databases">
        <authorList>
            <person name="Mah S.A."/>
            <person name="Swanson W.J."/>
            <person name="Moy G.W."/>
            <person name="Vacquier V.D."/>
        </authorList>
    </citation>
    <scope>NUCLEOTIDE SEQUENCE [LARGE SCALE GENOMIC DNA]</scope>
    <source>
        <strain evidence="2 3">ASpG1</strain>
    </source>
</reference>
<keyword evidence="1" id="KW-0812">Transmembrane</keyword>
<protein>
    <submittedName>
        <fullName evidence="2">Uncharacterized protein</fullName>
    </submittedName>
</protein>
<gene>
    <name evidence="2" type="ORF">SAMN05920897_10886</name>
</gene>
<dbReference type="Proteomes" id="UP000186400">
    <property type="component" value="Unassembled WGS sequence"/>
</dbReference>
<dbReference type="RefSeq" id="WP_076488650.1">
    <property type="nucleotide sequence ID" value="NZ_FTMS01000008.1"/>
</dbReference>
<keyword evidence="1" id="KW-0472">Membrane</keyword>
<dbReference type="AlphaFoldDB" id="A0A1N6SHK3"/>
<keyword evidence="1" id="KW-1133">Transmembrane helix</keyword>